<dbReference type="Pfam" id="PF01545">
    <property type="entry name" value="Cation_efflux"/>
    <property type="match status" value="1"/>
</dbReference>
<dbReference type="Gene3D" id="3.30.70.1350">
    <property type="entry name" value="Cation efflux protein, cytoplasmic domain"/>
    <property type="match status" value="1"/>
</dbReference>
<dbReference type="RefSeq" id="WP_150926030.1">
    <property type="nucleotide sequence ID" value="NZ_CP044232.1"/>
</dbReference>
<feature type="transmembrane region" description="Helical" evidence="7">
    <location>
        <begin position="162"/>
        <end position="184"/>
    </location>
</feature>
<dbReference type="SUPFAM" id="SSF161111">
    <property type="entry name" value="Cation efflux protein transmembrane domain-like"/>
    <property type="match status" value="1"/>
</dbReference>
<dbReference type="InterPro" id="IPR027469">
    <property type="entry name" value="Cation_efflux_TMD_sf"/>
</dbReference>
<evidence type="ECO:0000313" key="9">
    <source>
        <dbReference type="EMBL" id="QEW04156.1"/>
    </source>
</evidence>
<dbReference type="PANTHER" id="PTHR13414">
    <property type="entry name" value="HUEL-CATION TRANSPORTER"/>
    <property type="match status" value="1"/>
</dbReference>
<gene>
    <name evidence="9" type="ORF">F6J85_14375</name>
</gene>
<dbReference type="KEGG" id="mlz:F6J85_14375"/>
<evidence type="ECO:0000259" key="8">
    <source>
        <dbReference type="Pfam" id="PF01545"/>
    </source>
</evidence>
<dbReference type="Gene3D" id="1.20.1510.10">
    <property type="entry name" value="Cation efflux protein transmembrane domain"/>
    <property type="match status" value="1"/>
</dbReference>
<dbReference type="GO" id="GO:0006829">
    <property type="term" value="P:zinc ion transport"/>
    <property type="evidence" value="ECO:0007669"/>
    <property type="project" value="InterPro"/>
</dbReference>
<keyword evidence="3 7" id="KW-0812">Transmembrane</keyword>
<keyword evidence="5 7" id="KW-0472">Membrane</keyword>
<feature type="region of interest" description="Disordered" evidence="6">
    <location>
        <begin position="303"/>
        <end position="330"/>
    </location>
</feature>
<evidence type="ECO:0000256" key="7">
    <source>
        <dbReference type="SAM" id="Phobius"/>
    </source>
</evidence>
<dbReference type="AlphaFoldDB" id="A0A5J6L6T4"/>
<feature type="transmembrane region" description="Helical" evidence="7">
    <location>
        <begin position="190"/>
        <end position="212"/>
    </location>
</feature>
<keyword evidence="10" id="KW-1185">Reference proteome</keyword>
<evidence type="ECO:0000256" key="3">
    <source>
        <dbReference type="ARBA" id="ARBA00022692"/>
    </source>
</evidence>
<dbReference type="EMBL" id="CP044232">
    <property type="protein sequence ID" value="QEW04156.1"/>
    <property type="molecule type" value="Genomic_DNA"/>
</dbReference>
<feature type="domain" description="Cation efflux protein transmembrane" evidence="8">
    <location>
        <begin position="10"/>
        <end position="218"/>
    </location>
</feature>
<feature type="compositionally biased region" description="Low complexity" evidence="6">
    <location>
        <begin position="309"/>
        <end position="323"/>
    </location>
</feature>
<dbReference type="InterPro" id="IPR036837">
    <property type="entry name" value="Cation_efflux_CTD_sf"/>
</dbReference>
<feature type="transmembrane region" description="Helical" evidence="7">
    <location>
        <begin position="9"/>
        <end position="30"/>
    </location>
</feature>
<dbReference type="InterPro" id="IPR040177">
    <property type="entry name" value="SLC30A9"/>
</dbReference>
<feature type="transmembrane region" description="Helical" evidence="7">
    <location>
        <begin position="77"/>
        <end position="97"/>
    </location>
</feature>
<dbReference type="SUPFAM" id="SSF160240">
    <property type="entry name" value="Cation efflux protein cytoplasmic domain-like"/>
    <property type="match status" value="1"/>
</dbReference>
<feature type="transmembrane region" description="Helical" evidence="7">
    <location>
        <begin position="112"/>
        <end position="134"/>
    </location>
</feature>
<reference evidence="10" key="1">
    <citation type="submission" date="2019-09" db="EMBL/GenBank/DDBJ databases">
        <title>Mumia zhuanghuii sp. nov. isolated from the intestinal contents of plateau pika (Ochotona curzoniae) in the Qinghai-Tibet plateau of China.</title>
        <authorList>
            <person name="Tian Z."/>
        </authorList>
    </citation>
    <scope>NUCLEOTIDE SEQUENCE [LARGE SCALE GENOMIC DNA]</scope>
    <source>
        <strain evidence="10">L-031</strain>
    </source>
</reference>
<dbReference type="GO" id="GO:0008324">
    <property type="term" value="F:monoatomic cation transmembrane transporter activity"/>
    <property type="evidence" value="ECO:0007669"/>
    <property type="project" value="InterPro"/>
</dbReference>
<evidence type="ECO:0000256" key="6">
    <source>
        <dbReference type="SAM" id="MobiDB-lite"/>
    </source>
</evidence>
<accession>A0A5J6L6T4</accession>
<name>A0A5J6L6T4_9MICO</name>
<evidence type="ECO:0000256" key="2">
    <source>
        <dbReference type="ARBA" id="ARBA00022448"/>
    </source>
</evidence>
<evidence type="ECO:0000256" key="4">
    <source>
        <dbReference type="ARBA" id="ARBA00022989"/>
    </source>
</evidence>
<dbReference type="GO" id="GO:0016020">
    <property type="term" value="C:membrane"/>
    <property type="evidence" value="ECO:0007669"/>
    <property type="project" value="UniProtKB-SubCell"/>
</dbReference>
<dbReference type="Proteomes" id="UP000325516">
    <property type="component" value="Chromosome"/>
</dbReference>
<protein>
    <submittedName>
        <fullName evidence="9">Cation diffusion facilitator family transporter</fullName>
    </submittedName>
</protein>
<dbReference type="InterPro" id="IPR058533">
    <property type="entry name" value="Cation_efflux_TM"/>
</dbReference>
<sequence length="330" mass="34724">MSASGGGRAIIAAFLANMGIAIAKFLAWLASGSASMLAEAIHSLADSGNQLLLLLGGRRARRSADREHPFGYGRERYVYAFVVSIILFSVGGLFSLYEGVDKLTHPHELENVWIPITVLVIAIVLESFSLRTAVKESNRVREPGQSWVSFVRRSKAPELPVVLLEDIAALTGLVFALFGVGLAAITHNPIFDAIGTLLIGALLILVAIVLGIETKSLLVGEGATEADHDRIVAAIEDGPEVDRVIHLKTLYLGPDELLVAAKLALPADAPLTTVAAHIDTVEQRIRAAVPVARAIYLEPDLDRTGTGEAPDAATAGRSAGAHADGSPAAG</sequence>
<dbReference type="InterPro" id="IPR002524">
    <property type="entry name" value="Cation_efflux"/>
</dbReference>
<keyword evidence="4 7" id="KW-1133">Transmembrane helix</keyword>
<comment type="subcellular location">
    <subcellularLocation>
        <location evidence="1">Membrane</location>
        <topology evidence="1">Multi-pass membrane protein</topology>
    </subcellularLocation>
</comment>
<keyword evidence="2" id="KW-0813">Transport</keyword>
<proteinExistence type="predicted"/>
<evidence type="ECO:0000256" key="5">
    <source>
        <dbReference type="ARBA" id="ARBA00023136"/>
    </source>
</evidence>
<dbReference type="PANTHER" id="PTHR13414:SF9">
    <property type="entry name" value="PROTON-COUPLED ZINC ANTIPORTER SLC30A9, MITOCHONDRIAL"/>
    <property type="match status" value="1"/>
</dbReference>
<dbReference type="NCBIfam" id="TIGR01297">
    <property type="entry name" value="CDF"/>
    <property type="match status" value="1"/>
</dbReference>
<evidence type="ECO:0000256" key="1">
    <source>
        <dbReference type="ARBA" id="ARBA00004141"/>
    </source>
</evidence>
<organism evidence="9 10">
    <name type="scientific">Microbacterium lushaniae</name>
    <dbReference type="NCBI Taxonomy" id="2614639"/>
    <lineage>
        <taxon>Bacteria</taxon>
        <taxon>Bacillati</taxon>
        <taxon>Actinomycetota</taxon>
        <taxon>Actinomycetes</taxon>
        <taxon>Micrococcales</taxon>
        <taxon>Microbacteriaceae</taxon>
        <taxon>Microbacterium</taxon>
    </lineage>
</organism>
<evidence type="ECO:0000313" key="10">
    <source>
        <dbReference type="Proteomes" id="UP000325516"/>
    </source>
</evidence>